<name>A0A8W8KVM6_MAGGI</name>
<dbReference type="Gene3D" id="2.60.120.260">
    <property type="entry name" value="Galactose-binding domain-like"/>
    <property type="match status" value="1"/>
</dbReference>
<dbReference type="InterPro" id="IPR042635">
    <property type="entry name" value="MEGF10/SREC1/2-like"/>
</dbReference>
<evidence type="ECO:0000313" key="3">
    <source>
        <dbReference type="Proteomes" id="UP000005408"/>
    </source>
</evidence>
<reference evidence="2" key="1">
    <citation type="submission" date="2022-08" db="UniProtKB">
        <authorList>
            <consortium name="EnsemblMetazoa"/>
        </authorList>
    </citation>
    <scope>IDENTIFICATION</scope>
    <source>
        <strain evidence="2">05x7-T-G4-1.051#20</strain>
    </source>
</reference>
<proteinExistence type="predicted"/>
<keyword evidence="3" id="KW-1185">Reference proteome</keyword>
<sequence>MSNNNLSGTILSCNQWTVSARVMDDDWTTDSLPCTSVMKRHPPPSSLNLTGKYKIQNRGKIGCSSCKQVKGCPVNTFGVRCNECHCKADCDRETGECEECMEGWHGPNCQMENVAKNKRTKVRLHDNALGLSTINGNRTECTFFVQNNEEVMRLRVDLQEIYDIHGITIFTESSSSNLQKMLGFDVVLSEDNDVGNNVCFKQTQPIQENGRIDTSCHGKVKNVFVRKKISPYYLNVCEIEIYVCQTGFWGNQCQYPCSCPNNQTCDHMTGECRGSCYPDLACPRTVARGKSQPTVAWNVDQVARGSVVWIQVLGFVLYDFSVGK</sequence>
<dbReference type="PANTHER" id="PTHR24043:SF8">
    <property type="entry name" value="EGF-LIKE DOMAIN-CONTAINING PROTEIN"/>
    <property type="match status" value="1"/>
</dbReference>
<dbReference type="GO" id="GO:0005044">
    <property type="term" value="F:scavenger receptor activity"/>
    <property type="evidence" value="ECO:0007669"/>
    <property type="project" value="InterPro"/>
</dbReference>
<accession>A0A8W8KVM6</accession>
<evidence type="ECO:0000256" key="1">
    <source>
        <dbReference type="ARBA" id="ARBA00022536"/>
    </source>
</evidence>
<dbReference type="InterPro" id="IPR008979">
    <property type="entry name" value="Galactose-bd-like_sf"/>
</dbReference>
<organism evidence="2 3">
    <name type="scientific">Magallana gigas</name>
    <name type="common">Pacific oyster</name>
    <name type="synonym">Crassostrea gigas</name>
    <dbReference type="NCBI Taxonomy" id="29159"/>
    <lineage>
        <taxon>Eukaryota</taxon>
        <taxon>Metazoa</taxon>
        <taxon>Spiralia</taxon>
        <taxon>Lophotrochozoa</taxon>
        <taxon>Mollusca</taxon>
        <taxon>Bivalvia</taxon>
        <taxon>Autobranchia</taxon>
        <taxon>Pteriomorphia</taxon>
        <taxon>Ostreida</taxon>
        <taxon>Ostreoidea</taxon>
        <taxon>Ostreidae</taxon>
        <taxon>Magallana</taxon>
    </lineage>
</organism>
<dbReference type="Proteomes" id="UP000005408">
    <property type="component" value="Unassembled WGS sequence"/>
</dbReference>
<dbReference type="SUPFAM" id="SSF49785">
    <property type="entry name" value="Galactose-binding domain-like"/>
    <property type="match status" value="1"/>
</dbReference>
<keyword evidence="1" id="KW-0245">EGF-like domain</keyword>
<dbReference type="EnsemblMetazoa" id="G2480.1">
    <property type="protein sequence ID" value="G2480.1:cds"/>
    <property type="gene ID" value="G2480"/>
</dbReference>
<dbReference type="PANTHER" id="PTHR24043">
    <property type="entry name" value="SCAVENGER RECEPTOR CLASS F"/>
    <property type="match status" value="1"/>
</dbReference>
<evidence type="ECO:0000313" key="2">
    <source>
        <dbReference type="EnsemblMetazoa" id="G2480.1:cds"/>
    </source>
</evidence>
<protein>
    <submittedName>
        <fullName evidence="2">Uncharacterized protein</fullName>
    </submittedName>
</protein>
<dbReference type="AlphaFoldDB" id="A0A8W8KVM6"/>